<sequence>MKYCLVCLLLLSVTLTVNAQSKGSIVGKLTDKELNDDPLPFANVVIKGTTTGTTSDFDGLFEIAGLDPATVTVVFSYLGYETVEIPNVKVEAGKVTTVNVPMSASEGVSLDEVVVTTTTRKNSEISVLIQQKKASIIQEAISAEALTRKGIDNAAAAVAQISGVSKQQGSSNVYVRGLGDRYQSTTLNGLAVPSNDIDKKNIDLSLFSSNIIENVSISKTFSPSAYGDFAAGNVDISSTQYSGDGFFEINTGASFNTRAVGEWNFFPVHNGVSSLGYWKRSPTSQYSQVVQHGVDPTQVGFPVNSSFSLAGGYSFNFSETSRLSIFGNLSYSNSFEFLQGLSANYSATADILFPNVDRYQYNTNTTGIVNLVYRIDDKNKLRINSIAINDSGSDVGYYGTEGNGLEIDLAEDGYYQLNSQFDQNIIFINQLLGDHKLTDKLDLFWGAGYNLSYADQPDRRRVTLDIGEFTDDEQTNFVPNVRFITNNNFDSQRFFQNIDDEEFTGNFTFSYDLGNDSKIRLGYSGRKKTRDFQSIRYGYNTNINDNLSSYGPIDIDNFDALFNTDNFALSLDNDPGNDVFNLFVLKPALMTNDVIFPLGGPRDNLPGLPENIYSGELTTHAGFFDYQWKIDDQWSATPGIRIENYNQNVTYDVINVNPGTVEFSQTEFLPTLNLKYSPTDKNNYRLAFSRTVSLPEFKEVAPFVFEDVTQQVGGNPDLLNTISSIYNLDIKWETFPSEGELISAAIFGKLISDPVNLVIANDAANTRRFFRTGDQAEAIGLEVEIAKTIATYGENSALKIGANASYLYTHQDLKPVDGIFTASFPDRSEDQVQGASPFLVNGDITYKGDFENFNSSLTLSGSYFNDRIFALGSSGRGNQIEKGVPTLNFSWLNAIGDNFQINLKATNVLDPYIKIVQENTNDGTVDIETFKRGMSIGLSFKYIY</sequence>
<evidence type="ECO:0000259" key="4">
    <source>
        <dbReference type="Pfam" id="PF00593"/>
    </source>
</evidence>
<feature type="domain" description="TonB-dependent receptor-like beta-barrel" evidence="4">
    <location>
        <begin position="452"/>
        <end position="869"/>
    </location>
</feature>
<evidence type="ECO:0000313" key="6">
    <source>
        <dbReference type="EMBL" id="KKN48642.1"/>
    </source>
</evidence>
<name>A0A0F9RG40_9ZZZZ</name>
<accession>A0A0F9RG40</accession>
<dbReference type="InterPro" id="IPR000531">
    <property type="entry name" value="Beta-barrel_TonB"/>
</dbReference>
<evidence type="ECO:0008006" key="7">
    <source>
        <dbReference type="Google" id="ProtNLM"/>
    </source>
</evidence>
<comment type="subcellular location">
    <subcellularLocation>
        <location evidence="1">Cell outer membrane</location>
    </subcellularLocation>
</comment>
<dbReference type="Pfam" id="PF00593">
    <property type="entry name" value="TonB_dep_Rec_b-barrel"/>
    <property type="match status" value="1"/>
</dbReference>
<dbReference type="PANTHER" id="PTHR40980:SF5">
    <property type="entry name" value="TONB-DEPENDENT RECEPTOR"/>
    <property type="match status" value="1"/>
</dbReference>
<keyword evidence="3" id="KW-0998">Cell outer membrane</keyword>
<proteinExistence type="predicted"/>
<evidence type="ECO:0000259" key="5">
    <source>
        <dbReference type="Pfam" id="PF07715"/>
    </source>
</evidence>
<dbReference type="Pfam" id="PF13715">
    <property type="entry name" value="CarbopepD_reg_2"/>
    <property type="match status" value="1"/>
</dbReference>
<dbReference type="Gene3D" id="2.40.170.20">
    <property type="entry name" value="TonB-dependent receptor, beta-barrel domain"/>
    <property type="match status" value="1"/>
</dbReference>
<dbReference type="PANTHER" id="PTHR40980">
    <property type="entry name" value="PLUG DOMAIN-CONTAINING PROTEIN"/>
    <property type="match status" value="1"/>
</dbReference>
<dbReference type="SUPFAM" id="SSF49464">
    <property type="entry name" value="Carboxypeptidase regulatory domain-like"/>
    <property type="match status" value="1"/>
</dbReference>
<evidence type="ECO:0000256" key="1">
    <source>
        <dbReference type="ARBA" id="ARBA00004442"/>
    </source>
</evidence>
<dbReference type="InterPro" id="IPR008969">
    <property type="entry name" value="CarboxyPept-like_regulatory"/>
</dbReference>
<dbReference type="EMBL" id="LAZR01001212">
    <property type="protein sequence ID" value="KKN48642.1"/>
    <property type="molecule type" value="Genomic_DNA"/>
</dbReference>
<dbReference type="Gene3D" id="2.60.40.1120">
    <property type="entry name" value="Carboxypeptidase-like, regulatory domain"/>
    <property type="match status" value="1"/>
</dbReference>
<organism evidence="6">
    <name type="scientific">marine sediment metagenome</name>
    <dbReference type="NCBI Taxonomy" id="412755"/>
    <lineage>
        <taxon>unclassified sequences</taxon>
        <taxon>metagenomes</taxon>
        <taxon>ecological metagenomes</taxon>
    </lineage>
</organism>
<gene>
    <name evidence="6" type="ORF">LCGC14_0650940</name>
</gene>
<dbReference type="InterPro" id="IPR012910">
    <property type="entry name" value="Plug_dom"/>
</dbReference>
<dbReference type="AlphaFoldDB" id="A0A0F9RG40"/>
<dbReference type="InterPro" id="IPR036942">
    <property type="entry name" value="Beta-barrel_TonB_sf"/>
</dbReference>
<dbReference type="InterPro" id="IPR037066">
    <property type="entry name" value="Plug_dom_sf"/>
</dbReference>
<comment type="caution">
    <text evidence="6">The sequence shown here is derived from an EMBL/GenBank/DDBJ whole genome shotgun (WGS) entry which is preliminary data.</text>
</comment>
<keyword evidence="2" id="KW-0472">Membrane</keyword>
<feature type="domain" description="TonB-dependent receptor plug" evidence="5">
    <location>
        <begin position="135"/>
        <end position="232"/>
    </location>
</feature>
<dbReference type="Pfam" id="PF07715">
    <property type="entry name" value="Plug"/>
    <property type="match status" value="1"/>
</dbReference>
<dbReference type="Gene3D" id="2.170.130.10">
    <property type="entry name" value="TonB-dependent receptor, plug domain"/>
    <property type="match status" value="1"/>
</dbReference>
<dbReference type="GO" id="GO:0009279">
    <property type="term" value="C:cell outer membrane"/>
    <property type="evidence" value="ECO:0007669"/>
    <property type="project" value="UniProtKB-SubCell"/>
</dbReference>
<evidence type="ECO:0000256" key="3">
    <source>
        <dbReference type="ARBA" id="ARBA00023237"/>
    </source>
</evidence>
<reference evidence="6" key="1">
    <citation type="journal article" date="2015" name="Nature">
        <title>Complex archaea that bridge the gap between prokaryotes and eukaryotes.</title>
        <authorList>
            <person name="Spang A."/>
            <person name="Saw J.H."/>
            <person name="Jorgensen S.L."/>
            <person name="Zaremba-Niedzwiedzka K."/>
            <person name="Martijn J."/>
            <person name="Lind A.E."/>
            <person name="van Eijk R."/>
            <person name="Schleper C."/>
            <person name="Guy L."/>
            <person name="Ettema T.J."/>
        </authorList>
    </citation>
    <scope>NUCLEOTIDE SEQUENCE</scope>
</reference>
<dbReference type="SUPFAM" id="SSF56935">
    <property type="entry name" value="Porins"/>
    <property type="match status" value="1"/>
</dbReference>
<evidence type="ECO:0000256" key="2">
    <source>
        <dbReference type="ARBA" id="ARBA00023136"/>
    </source>
</evidence>
<protein>
    <recommendedName>
        <fullName evidence="7">TonB-dependent receptor plug domain-containing protein</fullName>
    </recommendedName>
</protein>